<evidence type="ECO:0000313" key="3">
    <source>
        <dbReference type="EMBL" id="QHX42689.1"/>
    </source>
</evidence>
<dbReference type="GO" id="GO:0008236">
    <property type="term" value="F:serine-type peptidase activity"/>
    <property type="evidence" value="ECO:0007669"/>
    <property type="project" value="InterPro"/>
</dbReference>
<dbReference type="PANTHER" id="PTHR43265:SF1">
    <property type="entry name" value="ESTERASE ESTD"/>
    <property type="match status" value="1"/>
</dbReference>
<sequence length="289" mass="31522">MKKLLCVVCVSAAMLIPVFASAGAKEYEYTEQDIFITAGDHEIPATLTLPKGKADEKFPAVVMLHGNGSNRHEAGMAYDYTAPEMARAGIATIRFDYIGNGDSKGDYIDFTYDKGIADALSCYRYLCALKNIDAKRIGIMGWSQGGRLALLAAARNDVFKSVLTWAGAYDQKSGEQEQYEIAKKNGYYEVTYSWRPPLKQSPAYYENAMAINYPAELAAIKAPILAIAGSKDDVVLPSVAQTIAAGAKNKKSRALILEGADHTFLVFSGDLTMLHTLTGETIAWFKKTL</sequence>
<dbReference type="Pfam" id="PF00326">
    <property type="entry name" value="Peptidase_S9"/>
    <property type="match status" value="1"/>
</dbReference>
<name>A0A6P1Y004_9SPIR</name>
<dbReference type="AlphaFoldDB" id="A0A6P1Y004"/>
<feature type="domain" description="Peptidase S9 prolyl oligopeptidase catalytic" evidence="2">
    <location>
        <begin position="113"/>
        <end position="287"/>
    </location>
</feature>
<feature type="signal peptide" evidence="1">
    <location>
        <begin position="1"/>
        <end position="22"/>
    </location>
</feature>
<dbReference type="PANTHER" id="PTHR43265">
    <property type="entry name" value="ESTERASE ESTD"/>
    <property type="match status" value="1"/>
</dbReference>
<accession>A0A6P1Y004</accession>
<evidence type="ECO:0000313" key="4">
    <source>
        <dbReference type="Proteomes" id="UP000464374"/>
    </source>
</evidence>
<protein>
    <submittedName>
        <fullName evidence="3">Alpha/beta fold hydrolase</fullName>
    </submittedName>
</protein>
<organism evidence="3 4">
    <name type="scientific">Treponema vincentii</name>
    <dbReference type="NCBI Taxonomy" id="69710"/>
    <lineage>
        <taxon>Bacteria</taxon>
        <taxon>Pseudomonadati</taxon>
        <taxon>Spirochaetota</taxon>
        <taxon>Spirochaetia</taxon>
        <taxon>Spirochaetales</taxon>
        <taxon>Treponemataceae</taxon>
        <taxon>Treponema</taxon>
    </lineage>
</organism>
<reference evidence="3 4" key="1">
    <citation type="submission" date="2020-01" db="EMBL/GenBank/DDBJ databases">
        <title>Complete genome sequence of a human oral phylogroup 1 Treponema sp. strain ATCC 700766, originally isolated from periodontitis dental plaque.</title>
        <authorList>
            <person name="Chan Y."/>
            <person name="Huo Y.-B."/>
            <person name="Yu X.-L."/>
            <person name="Zeng H."/>
            <person name="Leung W.-K."/>
            <person name="Watt R.M."/>
        </authorList>
    </citation>
    <scope>NUCLEOTIDE SEQUENCE [LARGE SCALE GENOMIC DNA]</scope>
    <source>
        <strain evidence="3 4">OMZ 804</strain>
    </source>
</reference>
<evidence type="ECO:0000256" key="1">
    <source>
        <dbReference type="SAM" id="SignalP"/>
    </source>
</evidence>
<proteinExistence type="predicted"/>
<dbReference type="Proteomes" id="UP000464374">
    <property type="component" value="Chromosome"/>
</dbReference>
<dbReference type="GO" id="GO:0006508">
    <property type="term" value="P:proteolysis"/>
    <property type="evidence" value="ECO:0007669"/>
    <property type="project" value="InterPro"/>
</dbReference>
<dbReference type="InterPro" id="IPR001375">
    <property type="entry name" value="Peptidase_S9_cat"/>
</dbReference>
<dbReference type="InterPro" id="IPR029058">
    <property type="entry name" value="AB_hydrolase_fold"/>
</dbReference>
<keyword evidence="1" id="KW-0732">Signal</keyword>
<dbReference type="EMBL" id="CP048020">
    <property type="protein sequence ID" value="QHX42689.1"/>
    <property type="molecule type" value="Genomic_DNA"/>
</dbReference>
<dbReference type="SUPFAM" id="SSF53474">
    <property type="entry name" value="alpha/beta-Hydrolases"/>
    <property type="match status" value="1"/>
</dbReference>
<feature type="chain" id="PRO_5026984926" evidence="1">
    <location>
        <begin position="23"/>
        <end position="289"/>
    </location>
</feature>
<evidence type="ECO:0000259" key="2">
    <source>
        <dbReference type="Pfam" id="PF00326"/>
    </source>
</evidence>
<dbReference type="Gene3D" id="3.40.50.1820">
    <property type="entry name" value="alpha/beta hydrolase"/>
    <property type="match status" value="1"/>
</dbReference>
<dbReference type="InterPro" id="IPR053145">
    <property type="entry name" value="AB_hydrolase_Est10"/>
</dbReference>
<dbReference type="RefSeq" id="WP_162662778.1">
    <property type="nucleotide sequence ID" value="NZ_CP048020.1"/>
</dbReference>
<dbReference type="KEGG" id="trz:GWP43_03645"/>
<gene>
    <name evidence="3" type="ORF">GWP43_03645</name>
</gene>
<dbReference type="GO" id="GO:0052689">
    <property type="term" value="F:carboxylic ester hydrolase activity"/>
    <property type="evidence" value="ECO:0007669"/>
    <property type="project" value="TreeGrafter"/>
</dbReference>
<keyword evidence="3" id="KW-0378">Hydrolase</keyword>